<dbReference type="InterPro" id="IPR014905">
    <property type="entry name" value="HIRAN"/>
</dbReference>
<accession>A0ABQ0E353</accession>
<keyword evidence="1" id="KW-0479">Metal-binding</keyword>
<evidence type="ECO:0000256" key="2">
    <source>
        <dbReference type="ARBA" id="ARBA00022801"/>
    </source>
</evidence>
<reference evidence="4 5" key="1">
    <citation type="journal article" date="2025" name="Int. J. Syst. Evol. Microbiol.">
        <title>Desulfovibrio falkowii sp. nov., Porphyromonas miyakawae sp. nov., Mediterraneibacter flintii sp. nov. and Owariibacterium komagatae gen. nov., sp. nov., isolated from human faeces.</title>
        <authorList>
            <person name="Hamaguchi T."/>
            <person name="Ohara M."/>
            <person name="Hisatomi A."/>
            <person name="Sekiguchi K."/>
            <person name="Takeda J.I."/>
            <person name="Ueyama J."/>
            <person name="Ito M."/>
            <person name="Nishiwaki H."/>
            <person name="Ogi T."/>
            <person name="Hirayama M."/>
            <person name="Ohkuma M."/>
            <person name="Sakamoto M."/>
            <person name="Ohno K."/>
        </authorList>
    </citation>
    <scope>NUCLEOTIDE SEQUENCE [LARGE SCALE GENOMIC DNA]</scope>
    <source>
        <strain evidence="4 5">13CB11C</strain>
    </source>
</reference>
<protein>
    <recommendedName>
        <fullName evidence="3">HIRAN domain-containing protein</fullName>
    </recommendedName>
</protein>
<dbReference type="Pfam" id="PF08797">
    <property type="entry name" value="HIRAN"/>
    <property type="match status" value="1"/>
</dbReference>
<proteinExistence type="predicted"/>
<evidence type="ECO:0000259" key="3">
    <source>
        <dbReference type="SMART" id="SM00910"/>
    </source>
</evidence>
<evidence type="ECO:0000313" key="4">
    <source>
        <dbReference type="EMBL" id="GAB1252157.1"/>
    </source>
</evidence>
<evidence type="ECO:0000313" key="5">
    <source>
        <dbReference type="Proteomes" id="UP001628220"/>
    </source>
</evidence>
<dbReference type="RefSeq" id="WP_411915923.1">
    <property type="nucleotide sequence ID" value="NZ_BAAFSF010000004.1"/>
</dbReference>
<organism evidence="4 5">
    <name type="scientific">Porphyromonas miyakawae</name>
    <dbReference type="NCBI Taxonomy" id="3137470"/>
    <lineage>
        <taxon>Bacteria</taxon>
        <taxon>Pseudomonadati</taxon>
        <taxon>Bacteroidota</taxon>
        <taxon>Bacteroidia</taxon>
        <taxon>Bacteroidales</taxon>
        <taxon>Porphyromonadaceae</taxon>
        <taxon>Porphyromonas</taxon>
    </lineage>
</organism>
<keyword evidence="5" id="KW-1185">Reference proteome</keyword>
<comment type="caution">
    <text evidence="4">The sequence shown here is derived from an EMBL/GenBank/DDBJ whole genome shotgun (WGS) entry which is preliminary data.</text>
</comment>
<dbReference type="SMART" id="SM00910">
    <property type="entry name" value="HIRAN"/>
    <property type="match status" value="1"/>
</dbReference>
<evidence type="ECO:0000256" key="1">
    <source>
        <dbReference type="ARBA" id="ARBA00022723"/>
    </source>
</evidence>
<sequence>MANELSRLDDNLVALLATGGVNSLGLPKQKIYLLSVVVAGTSFVPNIEEIASHIDKGSLLRMVRQPKNEYDEYAIAFFYEQDRIGYIPEMMNLVVSRLMDAGKEFYAEVTGKAKYNNWIKITADVFMVE</sequence>
<gene>
    <name evidence="4" type="ORF">Tsumi_12630</name>
</gene>
<dbReference type="Gene3D" id="3.30.70.2330">
    <property type="match status" value="1"/>
</dbReference>
<feature type="domain" description="HIRAN" evidence="3">
    <location>
        <begin position="31"/>
        <end position="125"/>
    </location>
</feature>
<dbReference type="Proteomes" id="UP001628220">
    <property type="component" value="Unassembled WGS sequence"/>
</dbReference>
<keyword evidence="2" id="KW-0378">Hydrolase</keyword>
<dbReference type="EMBL" id="BAAFSF010000004">
    <property type="protein sequence ID" value="GAB1252157.1"/>
    <property type="molecule type" value="Genomic_DNA"/>
</dbReference>
<name>A0ABQ0E353_9PORP</name>